<dbReference type="STRING" id="573058.SAMN00017477_1067"/>
<sequence length="126" mass="14350">MEKVYKVIEILNSNELIVNYGQSDGAKEGRKLNITVTGENVIDPETNKILGTLDIIKQELEVYKVYSNFSICRHITYEQRDYSKPFGVKTKTVEITHPLNIKKDDATNRWPTTIPPVEVGDVVNIL</sequence>
<keyword evidence="2" id="KW-1185">Reference proteome</keyword>
<accession>A0A1W1V1R7</accession>
<dbReference type="Gene3D" id="2.40.10.410">
    <property type="entry name" value="FlgT, C-terminal domain"/>
    <property type="match status" value="1"/>
</dbReference>
<dbReference type="RefSeq" id="WP_084230668.1">
    <property type="nucleotide sequence ID" value="NZ_FWWR01000009.1"/>
</dbReference>
<dbReference type="InterPro" id="IPR038165">
    <property type="entry name" value="FlgT_C_sf"/>
</dbReference>
<name>A0A1W1V1R7_PEPAS</name>
<organism evidence="1 2">
    <name type="scientific">Peptoniphilus asaccharolyticus DSM 20463</name>
    <dbReference type="NCBI Taxonomy" id="573058"/>
    <lineage>
        <taxon>Bacteria</taxon>
        <taxon>Bacillati</taxon>
        <taxon>Bacillota</taxon>
        <taxon>Tissierellia</taxon>
        <taxon>Tissierellales</taxon>
        <taxon>Peptoniphilaceae</taxon>
        <taxon>Peptoniphilus</taxon>
    </lineage>
</organism>
<evidence type="ECO:0000313" key="1">
    <source>
        <dbReference type="EMBL" id="SMB87263.1"/>
    </source>
</evidence>
<dbReference type="OrthoDB" id="2327863at2"/>
<proteinExistence type="predicted"/>
<dbReference type="EMBL" id="FWWR01000009">
    <property type="protein sequence ID" value="SMB87263.1"/>
    <property type="molecule type" value="Genomic_DNA"/>
</dbReference>
<dbReference type="AlphaFoldDB" id="A0A1W1V1R7"/>
<gene>
    <name evidence="1" type="ORF">SAMN00017477_1067</name>
</gene>
<dbReference type="Proteomes" id="UP000192368">
    <property type="component" value="Unassembled WGS sequence"/>
</dbReference>
<reference evidence="2" key="1">
    <citation type="submission" date="2017-04" db="EMBL/GenBank/DDBJ databases">
        <authorList>
            <person name="Varghese N."/>
            <person name="Submissions S."/>
        </authorList>
    </citation>
    <scope>NUCLEOTIDE SEQUENCE [LARGE SCALE GENOMIC DNA]</scope>
    <source>
        <strain evidence="2">DSM 20463</strain>
    </source>
</reference>
<protein>
    <submittedName>
        <fullName evidence="1">Uncharacterized protein</fullName>
    </submittedName>
</protein>
<evidence type="ECO:0000313" key="2">
    <source>
        <dbReference type="Proteomes" id="UP000192368"/>
    </source>
</evidence>